<name>A0A9Q8SNN6_9PEZI</name>
<sequence>MRKEWESGWWPPRRCGRGSETHQFRLIASNQQIPGSLDDAESRWGLPVNLIADYLYLNPFFLPTPRKNDKLVPMLLARTLCSLPLELIAGISTLLASACMRLDTYPLSLMGSKRRSSATSLDLTPSGTFLRMLLASCVVEPLSGPCLSSPLPTYFSSALRYLISLLGLCPLSHPHLQTLMEVHGSCALVPSLRTSWPTAFPPSHPLSQCCSLYDASPVTTEPSRLSLSTSCSLACCAFSLVRLVCWLVLDRSRLSWNSSRSSSLLGYLIKLMSLSLVFAPPAHHVSLLASTAAMQLHSLAYPVSLTCLIFNFEAYEDTYAGSNSFTHSIVGFGLSTQTFTPLGSQTPSTSALLIAEHPFAYVPVNLTCRLIFRIRLARHPVSIGITPQHDLANPHTFVWEAVEHSLYLAPSPNPYHMAPGRCHRTHTSTSPCIPFACQSVSQTCSIPPVTHRPSIGQNLYHNTVSTTSMCAPPPPAKPIQTVISRLVPQATVQQVQVMPSVHCQRVYGVKVSTGASLVLVVPPPPMVKLLRSERASVVSEAAVLRWLAGKTVETPLLHEKVTETEGSPWSTSPIATYESGTTNCSDVAVQELRALVPTLISHTAATNELGLEYNLVKPTLGTPISELSPPLSSAERRTVDFQTGQLYRQLCEQVSPTGRFGPAFAVLPPCAPSPATDSTKSTRRDVAARLMESKGVHSWTVAFHSMLEAVLRDGEDMQVMLGYSAIRRQFKRFEHVLDGIKTPRLVAVDVGKDVNTLVFRKRGSGDDASLVECRPQGRFQHTDRRGSDASSEVGDEYDNGSDSGDDNASLTLQHDDGIVMAGMKDWSNFVFGDPLFALNIGREPSGDFLAGFNWSSNTRHTIISMFSSDLIEDKERAHVRLLLYDCYHTITHIARTYFRPQKDISGRELEARKRLNTILSQLDALDDAGTRRGRRPSGESSPANKRSKSGESTYFGKDTSRAWRTVASWRKMHSSFQ</sequence>
<feature type="compositionally biased region" description="Acidic residues" evidence="1">
    <location>
        <begin position="793"/>
        <end position="805"/>
    </location>
</feature>
<reference evidence="2" key="1">
    <citation type="journal article" date="2021" name="Mol. Plant Microbe Interact.">
        <title>Complete Genome Sequence of the Plant-Pathogenic Fungus Colletotrichum lupini.</title>
        <authorList>
            <person name="Baroncelli R."/>
            <person name="Pensec F."/>
            <person name="Da Lio D."/>
            <person name="Boufleur T."/>
            <person name="Vicente I."/>
            <person name="Sarrocco S."/>
            <person name="Picot A."/>
            <person name="Baraldi E."/>
            <person name="Sukno S."/>
            <person name="Thon M."/>
            <person name="Le Floch G."/>
        </authorList>
    </citation>
    <scope>NUCLEOTIDE SEQUENCE</scope>
    <source>
        <strain evidence="2">IMI 504893</strain>
    </source>
</reference>
<keyword evidence="3" id="KW-1185">Reference proteome</keyword>
<dbReference type="RefSeq" id="XP_049142342.1">
    <property type="nucleotide sequence ID" value="XM_049285199.1"/>
</dbReference>
<feature type="region of interest" description="Disordered" evidence="1">
    <location>
        <begin position="926"/>
        <end position="956"/>
    </location>
</feature>
<accession>A0A9Q8SNN6</accession>
<evidence type="ECO:0000313" key="3">
    <source>
        <dbReference type="Proteomes" id="UP000830671"/>
    </source>
</evidence>
<dbReference type="EMBL" id="CP019475">
    <property type="protein sequence ID" value="UQC80714.1"/>
    <property type="molecule type" value="Genomic_DNA"/>
</dbReference>
<proteinExistence type="predicted"/>
<organism evidence="2 3">
    <name type="scientific">Colletotrichum lupini</name>
    <dbReference type="NCBI Taxonomy" id="145971"/>
    <lineage>
        <taxon>Eukaryota</taxon>
        <taxon>Fungi</taxon>
        <taxon>Dikarya</taxon>
        <taxon>Ascomycota</taxon>
        <taxon>Pezizomycotina</taxon>
        <taxon>Sordariomycetes</taxon>
        <taxon>Hypocreomycetidae</taxon>
        <taxon>Glomerellales</taxon>
        <taxon>Glomerellaceae</taxon>
        <taxon>Colletotrichum</taxon>
        <taxon>Colletotrichum acutatum species complex</taxon>
    </lineage>
</organism>
<gene>
    <name evidence="2" type="ORF">CLUP02_06198</name>
</gene>
<dbReference type="Proteomes" id="UP000830671">
    <property type="component" value="Chromosome 3"/>
</dbReference>
<dbReference type="GeneID" id="73340209"/>
<dbReference type="AlphaFoldDB" id="A0A9Q8SNN6"/>
<feature type="region of interest" description="Disordered" evidence="1">
    <location>
        <begin position="776"/>
        <end position="809"/>
    </location>
</feature>
<dbReference type="KEGG" id="clup:CLUP02_06198"/>
<evidence type="ECO:0000256" key="1">
    <source>
        <dbReference type="SAM" id="MobiDB-lite"/>
    </source>
</evidence>
<protein>
    <submittedName>
        <fullName evidence="2">Uncharacterized protein</fullName>
    </submittedName>
</protein>
<evidence type="ECO:0000313" key="2">
    <source>
        <dbReference type="EMBL" id="UQC80714.1"/>
    </source>
</evidence>